<dbReference type="PANTHER" id="PTHR10336">
    <property type="entry name" value="PHOSPHOINOSITIDE-SPECIFIC PHOSPHOLIPASE C FAMILY PROTEIN"/>
    <property type="match status" value="1"/>
</dbReference>
<dbReference type="CDD" id="cd09932">
    <property type="entry name" value="SH2_C-SH2_PLC_gamma_like"/>
    <property type="match status" value="1"/>
</dbReference>
<dbReference type="InterPro" id="IPR017946">
    <property type="entry name" value="PLC-like_Pdiesterase_TIM-brl"/>
</dbReference>
<dbReference type="PANTHER" id="PTHR10336:SF159">
    <property type="entry name" value="1-PHOSPHATIDYLINOSITOL 4,5-BISPHOSPHATE PHOSPHODIESTERASE GAMMA"/>
    <property type="match status" value="1"/>
</dbReference>
<dbReference type="PROSITE" id="PS50004">
    <property type="entry name" value="C2"/>
    <property type="match status" value="1"/>
</dbReference>
<proteinExistence type="predicted"/>
<keyword evidence="27" id="KW-1185">Reference proteome</keyword>
<dbReference type="Gene3D" id="2.60.40.150">
    <property type="entry name" value="C2 domain"/>
    <property type="match status" value="1"/>
</dbReference>
<evidence type="ECO:0000256" key="17">
    <source>
        <dbReference type="ARBA" id="ARBA00023224"/>
    </source>
</evidence>
<dbReference type="PROSITE" id="PS50008">
    <property type="entry name" value="PIPLC_Y_DOMAIN"/>
    <property type="match status" value="1"/>
</dbReference>
<dbReference type="InterPro" id="IPR001711">
    <property type="entry name" value="PLipase_C_Pinositol-sp_Y"/>
</dbReference>
<evidence type="ECO:0000256" key="16">
    <source>
        <dbReference type="ARBA" id="ARBA00023157"/>
    </source>
</evidence>
<reference evidence="26 27" key="1">
    <citation type="submission" date="2024-04" db="EMBL/GenBank/DDBJ databases">
        <authorList>
            <person name="Rising A."/>
            <person name="Reimegard J."/>
            <person name="Sonavane S."/>
            <person name="Akerstrom W."/>
            <person name="Nylinder S."/>
            <person name="Hedman E."/>
            <person name="Kallberg Y."/>
        </authorList>
    </citation>
    <scope>NUCLEOTIDE SEQUENCE [LARGE SCALE GENOMIC DNA]</scope>
</reference>
<dbReference type="SUPFAM" id="SSF51695">
    <property type="entry name" value="PLC-like phosphodiesterases"/>
    <property type="match status" value="1"/>
</dbReference>
<dbReference type="SMART" id="SM00149">
    <property type="entry name" value="PLCYc"/>
    <property type="match status" value="1"/>
</dbReference>
<dbReference type="CDD" id="cd00275">
    <property type="entry name" value="C2_PLC_like"/>
    <property type="match status" value="1"/>
</dbReference>
<keyword evidence="11" id="KW-0106">Calcium</keyword>
<comment type="catalytic activity">
    <reaction evidence="20">
        <text>a 1,2-diacyl-sn-glycero-3-phospho-(1D-myo-inositol-4,5-bisphosphate) + H2O = 1D-myo-inositol 1,4,5-trisphosphate + a 1,2-diacyl-sn-glycerol + H(+)</text>
        <dbReference type="Rhea" id="RHEA:33179"/>
        <dbReference type="ChEBI" id="CHEBI:15377"/>
        <dbReference type="ChEBI" id="CHEBI:15378"/>
        <dbReference type="ChEBI" id="CHEBI:17815"/>
        <dbReference type="ChEBI" id="CHEBI:58456"/>
        <dbReference type="ChEBI" id="CHEBI:203600"/>
        <dbReference type="EC" id="3.1.4.11"/>
    </reaction>
</comment>
<dbReference type="Pfam" id="PF23329">
    <property type="entry name" value="EF_HAND_1_PLCG"/>
    <property type="match status" value="1"/>
</dbReference>
<dbReference type="GO" id="GO:0010634">
    <property type="term" value="P:positive regulation of epithelial cell migration"/>
    <property type="evidence" value="ECO:0007669"/>
    <property type="project" value="TreeGrafter"/>
</dbReference>
<evidence type="ECO:0000313" key="27">
    <source>
        <dbReference type="Proteomes" id="UP001497382"/>
    </source>
</evidence>
<dbReference type="GO" id="GO:0032587">
    <property type="term" value="C:ruffle membrane"/>
    <property type="evidence" value="ECO:0007669"/>
    <property type="project" value="TreeGrafter"/>
</dbReference>
<dbReference type="GO" id="GO:0016829">
    <property type="term" value="F:lyase activity"/>
    <property type="evidence" value="ECO:0007669"/>
    <property type="project" value="UniProtKB-KW"/>
</dbReference>
<evidence type="ECO:0000313" key="26">
    <source>
        <dbReference type="EMBL" id="CAL1293025.1"/>
    </source>
</evidence>
<dbReference type="Pfam" id="PF23583">
    <property type="entry name" value="EF_HAND_2_PLCG"/>
    <property type="match status" value="1"/>
</dbReference>
<dbReference type="SMART" id="SM00239">
    <property type="entry name" value="C2"/>
    <property type="match status" value="1"/>
</dbReference>
<dbReference type="Gene3D" id="1.10.238.10">
    <property type="entry name" value="EF-hand"/>
    <property type="match status" value="2"/>
</dbReference>
<evidence type="ECO:0000256" key="12">
    <source>
        <dbReference type="ARBA" id="ARBA00022842"/>
    </source>
</evidence>
<feature type="domain" description="PI-PLC Y-box" evidence="25">
    <location>
        <begin position="818"/>
        <end position="930"/>
    </location>
</feature>
<keyword evidence="8" id="KW-0479">Metal-binding</keyword>
<keyword evidence="10 20" id="KW-0378">Hydrolase</keyword>
<dbReference type="EC" id="3.1.4.11" evidence="4 20"/>
<dbReference type="FunFam" id="3.30.505.10:FF:000009">
    <property type="entry name" value="1-phosphatidylinositol 4,5-bisphosphate phosphodiesterase gamma"/>
    <property type="match status" value="1"/>
</dbReference>
<dbReference type="PROSITE" id="PS50007">
    <property type="entry name" value="PIPLC_X_DOMAIN"/>
    <property type="match status" value="1"/>
</dbReference>
<feature type="region of interest" description="Disordered" evidence="21">
    <location>
        <begin position="1075"/>
        <end position="1094"/>
    </location>
</feature>
<dbReference type="SMART" id="SM00252">
    <property type="entry name" value="SH2"/>
    <property type="match status" value="2"/>
</dbReference>
<keyword evidence="6" id="KW-0964">Secreted</keyword>
<dbReference type="InterPro" id="IPR036860">
    <property type="entry name" value="SH2_dom_sf"/>
</dbReference>
<dbReference type="InterPro" id="IPR011993">
    <property type="entry name" value="PH-like_dom_sf"/>
</dbReference>
<comment type="caution">
    <text evidence="26">The sequence shown here is derived from an EMBL/GenBank/DDBJ whole genome shotgun (WGS) entry which is preliminary data.</text>
</comment>
<keyword evidence="17" id="KW-0807">Transducer</keyword>
<evidence type="ECO:0000259" key="25">
    <source>
        <dbReference type="PROSITE" id="PS50008"/>
    </source>
</evidence>
<dbReference type="SUPFAM" id="SSF49562">
    <property type="entry name" value="C2 domain (Calcium/lipid-binding domain, CaLB)"/>
    <property type="match status" value="1"/>
</dbReference>
<dbReference type="Gene3D" id="2.30.29.30">
    <property type="entry name" value="Pleckstrin-homology domain (PH domain)/Phosphotyrosine-binding domain (PTB)"/>
    <property type="match status" value="1"/>
</dbReference>
<feature type="domain" description="SH2" evidence="22">
    <location>
        <begin position="520"/>
        <end position="620"/>
    </location>
</feature>
<evidence type="ECO:0000256" key="15">
    <source>
        <dbReference type="ARBA" id="ARBA00023098"/>
    </source>
</evidence>
<dbReference type="Pfam" id="PF00387">
    <property type="entry name" value="PI-PLC-Y"/>
    <property type="match status" value="1"/>
</dbReference>
<evidence type="ECO:0000256" key="7">
    <source>
        <dbReference type="ARBA" id="ARBA00022553"/>
    </source>
</evidence>
<evidence type="ECO:0000259" key="24">
    <source>
        <dbReference type="PROSITE" id="PS50004"/>
    </source>
</evidence>
<evidence type="ECO:0000256" key="14">
    <source>
        <dbReference type="ARBA" id="ARBA00022999"/>
    </source>
</evidence>
<evidence type="ECO:0000256" key="2">
    <source>
        <dbReference type="ARBA" id="ARBA00001913"/>
    </source>
</evidence>
<evidence type="ECO:0000256" key="9">
    <source>
        <dbReference type="ARBA" id="ARBA00022737"/>
    </source>
</evidence>
<protein>
    <recommendedName>
        <fullName evidence="4 20">Phosphoinositide phospholipase C</fullName>
        <ecNumber evidence="4 20">3.1.4.11</ecNumber>
    </recommendedName>
</protein>
<dbReference type="InterPro" id="IPR001849">
    <property type="entry name" value="PH_domain"/>
</dbReference>
<gene>
    <name evidence="26" type="ORF">LARSCL_LOCUS17969</name>
</gene>
<keyword evidence="18" id="KW-0456">Lyase</keyword>
<dbReference type="SMART" id="SM00148">
    <property type="entry name" value="PLCXc"/>
    <property type="match status" value="1"/>
</dbReference>
<dbReference type="GO" id="GO:0051209">
    <property type="term" value="P:release of sequestered calcium ion into cytosol"/>
    <property type="evidence" value="ECO:0007669"/>
    <property type="project" value="TreeGrafter"/>
</dbReference>
<dbReference type="GO" id="GO:0046488">
    <property type="term" value="P:phosphatidylinositol metabolic process"/>
    <property type="evidence" value="ECO:0007669"/>
    <property type="project" value="TreeGrafter"/>
</dbReference>
<comment type="catalytic activity">
    <reaction evidence="1">
        <text>an N-(acyl)-sphingosylphosphoethanolamine = an N-(acyl)-sphingosyl-1,3-cyclic phosphate + ethanolamine</text>
        <dbReference type="Rhea" id="RHEA:60648"/>
        <dbReference type="ChEBI" id="CHEBI:57603"/>
        <dbReference type="ChEBI" id="CHEBI:143891"/>
        <dbReference type="ChEBI" id="CHEBI:143892"/>
    </reaction>
</comment>
<dbReference type="AlphaFoldDB" id="A0AAV2BBN1"/>
<evidence type="ECO:0000256" key="19">
    <source>
        <dbReference type="PROSITE-ProRule" id="PRU00191"/>
    </source>
</evidence>
<comment type="cofactor">
    <cofactor evidence="2">
        <name>Ca(2+)</name>
        <dbReference type="ChEBI" id="CHEBI:29108"/>
    </cofactor>
</comment>
<evidence type="ECO:0000256" key="1">
    <source>
        <dbReference type="ARBA" id="ARBA00000110"/>
    </source>
</evidence>
<evidence type="ECO:0000256" key="3">
    <source>
        <dbReference type="ARBA" id="ARBA00004613"/>
    </source>
</evidence>
<dbReference type="Gene3D" id="3.20.20.190">
    <property type="entry name" value="Phosphatidylinositol (PI) phosphodiesterase"/>
    <property type="match status" value="2"/>
</dbReference>
<keyword evidence="7" id="KW-0597">Phosphoprotein</keyword>
<dbReference type="SUPFAM" id="SSF55550">
    <property type="entry name" value="SH2 domain"/>
    <property type="match status" value="2"/>
</dbReference>
<evidence type="ECO:0000256" key="8">
    <source>
        <dbReference type="ARBA" id="ARBA00022723"/>
    </source>
</evidence>
<dbReference type="InterPro" id="IPR011992">
    <property type="entry name" value="EF-hand-dom_pair"/>
</dbReference>
<dbReference type="PRINTS" id="PR00401">
    <property type="entry name" value="SH2DOMAIN"/>
</dbReference>
<keyword evidence="15 20" id="KW-0443">Lipid metabolism</keyword>
<dbReference type="SUPFAM" id="SSF50729">
    <property type="entry name" value="PH domain-like"/>
    <property type="match status" value="1"/>
</dbReference>
<evidence type="ECO:0000256" key="11">
    <source>
        <dbReference type="ARBA" id="ARBA00022837"/>
    </source>
</evidence>
<dbReference type="InterPro" id="IPR057061">
    <property type="entry name" value="PLCG_EF-hand_2"/>
</dbReference>
<comment type="subcellular location">
    <subcellularLocation>
        <location evidence="3">Secreted</location>
    </subcellularLocation>
</comment>
<evidence type="ECO:0000256" key="20">
    <source>
        <dbReference type="RuleBase" id="RU361133"/>
    </source>
</evidence>
<dbReference type="Proteomes" id="UP001497382">
    <property type="component" value="Unassembled WGS sequence"/>
</dbReference>
<sequence length="1111" mass="129256">MSGNEQLYRKLEKGVDLLKVCLKRKPERVAFCVKLETFQILLLKQVDGFSVLENAIDLQKVQEVRIGKNSKAFERWPEETRKFQNNECFIIFYGSSFILKSLSCIAKKDDFEMLVKAIRHLAAESINAPYPLLVERWLCKEFNCMGNLRGTVTIKHLKAFLTKVNLKLSTNRFKELFQDVDTEGMGEINLKGFASFYYNLIHDEQLFEDQLAKDDPRITLHCFQTFLLEHQKDLYAVDKQKVSLLMREQLQDTFRDAQEPFFTVPEFIDFLFSKQNDALDPQHNEVDQDMTQPLVNYWIASSHNTYLTGDQVKSESSTEAYARCLKMGCRCIELDCWDGPDNMPRVYHGRTLTSKIKFIEVLRTIKEHAFVTSEYPVILSIENHCSLPQQRNMAVAFLEVLGDMLLVEPIERDGTQMPSPSQLKRRIIIKHKKPPDEHEEIIFQRDEGIDFDINNTVKNGILHLEDPVDHTHRKKWRPHFFMLTQNKMYYSEVQSEEDEDSDTYTKESVPNEEIDFGEEWFHGKLLNGFTEAEELLHQSYLGEGSFLVHESEMFVGDYSLSFWRQGTVHHCHIMSRQEKGQTKYFLCDAISFDNIYNLITYYQSHQLRSSEFSLCLAQPVPWTDKHEEKEWFHSNMTRTQAEEMLKKVPYDGAYLVRPSERENFFAISFRAENKIKHCRIKQDGRLYTIGTAQFASLVELVNYYGKYTLYRKVRLKYPVNEEVALRIGGSVEDMPTGSVRKGSIDLVTADITSLTNRSDEFMFRIVSPYQNNPIDVAAASKEEMLDWVQKIQETVQSANDTLQSSKKLKKQLKIAKELSSLIIYCKTVPFIQEKFGNFTEMSSFPETKIQKYIGPEKCKLLLNYHRTQFSRVYPKGSRIDSSNYDPLKIWNVGVQMVALNYQTADRAMQLNHARFLQNGKCGYVLKPKCMFDDNFDPFDRRTLQDVEPLTLLIKVIAARHLRKKSKGIVNPFIEIETIGAEYDCNLFKTSTKDNGLNPVWNETFKLTVYNPELAMIRFVVQHEDMFGDPDFLVQAAYPITCLRTGYRSICLKNEFSEVLELSCLLLHIDIQKHPQEDLSPDPNPPSETLTNDQQRTAFQTYQGTILRRSSR</sequence>
<evidence type="ECO:0000256" key="18">
    <source>
        <dbReference type="ARBA" id="ARBA00023239"/>
    </source>
</evidence>
<evidence type="ECO:0000256" key="5">
    <source>
        <dbReference type="ARBA" id="ARBA00022443"/>
    </source>
</evidence>
<dbReference type="GO" id="GO:0046872">
    <property type="term" value="F:metal ion binding"/>
    <property type="evidence" value="ECO:0007669"/>
    <property type="project" value="UniProtKB-KW"/>
</dbReference>
<keyword evidence="12" id="KW-0460">Magnesium</keyword>
<dbReference type="Pfam" id="PF00017">
    <property type="entry name" value="SH2"/>
    <property type="match status" value="2"/>
</dbReference>
<dbReference type="PRINTS" id="PR00390">
    <property type="entry name" value="PHPHLIPASEC"/>
</dbReference>
<dbReference type="InterPro" id="IPR001192">
    <property type="entry name" value="PI-PLC_fam"/>
</dbReference>
<dbReference type="InterPro" id="IPR000909">
    <property type="entry name" value="PLipase_C_PInositol-sp_X_dom"/>
</dbReference>
<name>A0AAV2BBN1_9ARAC</name>
<feature type="domain" description="SH2" evidence="22">
    <location>
        <begin position="631"/>
        <end position="719"/>
    </location>
</feature>
<evidence type="ECO:0000256" key="21">
    <source>
        <dbReference type="SAM" id="MobiDB-lite"/>
    </source>
</evidence>
<dbReference type="InterPro" id="IPR000008">
    <property type="entry name" value="C2_dom"/>
</dbReference>
<evidence type="ECO:0000256" key="4">
    <source>
        <dbReference type="ARBA" id="ARBA00012368"/>
    </source>
</evidence>
<accession>A0AAV2BBN1</accession>
<dbReference type="Gene3D" id="3.30.505.10">
    <property type="entry name" value="SH2 domain"/>
    <property type="match status" value="2"/>
</dbReference>
<keyword evidence="13 20" id="KW-0442">Lipid degradation</keyword>
<dbReference type="InterPro" id="IPR000980">
    <property type="entry name" value="SH2"/>
</dbReference>
<dbReference type="PROSITE" id="PS50003">
    <property type="entry name" value="PH_DOMAIN"/>
    <property type="match status" value="1"/>
</dbReference>
<keyword evidence="9" id="KW-0677">Repeat</keyword>
<organism evidence="26 27">
    <name type="scientific">Larinioides sclopetarius</name>
    <dbReference type="NCBI Taxonomy" id="280406"/>
    <lineage>
        <taxon>Eukaryota</taxon>
        <taxon>Metazoa</taxon>
        <taxon>Ecdysozoa</taxon>
        <taxon>Arthropoda</taxon>
        <taxon>Chelicerata</taxon>
        <taxon>Arachnida</taxon>
        <taxon>Araneae</taxon>
        <taxon>Araneomorphae</taxon>
        <taxon>Entelegynae</taxon>
        <taxon>Araneoidea</taxon>
        <taxon>Araneidae</taxon>
        <taxon>Larinioides</taxon>
    </lineage>
</organism>
<evidence type="ECO:0000259" key="22">
    <source>
        <dbReference type="PROSITE" id="PS50001"/>
    </source>
</evidence>
<feature type="domain" description="PH" evidence="23">
    <location>
        <begin position="455"/>
        <end position="796"/>
    </location>
</feature>
<evidence type="ECO:0000256" key="13">
    <source>
        <dbReference type="ARBA" id="ARBA00022963"/>
    </source>
</evidence>
<dbReference type="FunFam" id="3.30.505.10:FF:000011">
    <property type="entry name" value="1-phosphatidylinositol 4,5-bisphosphate phosphodiesterase gamma"/>
    <property type="match status" value="1"/>
</dbReference>
<dbReference type="EMBL" id="CAXIEN010000318">
    <property type="protein sequence ID" value="CAL1293025.1"/>
    <property type="molecule type" value="Genomic_DNA"/>
</dbReference>
<feature type="domain" description="C2" evidence="24">
    <location>
        <begin position="932"/>
        <end position="1053"/>
    </location>
</feature>
<dbReference type="GO" id="GO:0016042">
    <property type="term" value="P:lipid catabolic process"/>
    <property type="evidence" value="ECO:0007669"/>
    <property type="project" value="UniProtKB-KW"/>
</dbReference>
<keyword evidence="14 19" id="KW-0727">SH2 domain</keyword>
<dbReference type="PROSITE" id="PS50001">
    <property type="entry name" value="SH2"/>
    <property type="match status" value="2"/>
</dbReference>
<keyword evidence="16" id="KW-1015">Disulfide bond</keyword>
<keyword evidence="5" id="KW-0728">SH3 domain</keyword>
<dbReference type="GO" id="GO:0048015">
    <property type="term" value="P:phosphatidylinositol-mediated signaling"/>
    <property type="evidence" value="ECO:0007669"/>
    <property type="project" value="TreeGrafter"/>
</dbReference>
<dbReference type="CDD" id="cd16201">
    <property type="entry name" value="EFh_PI-PLCgamma"/>
    <property type="match status" value="1"/>
</dbReference>
<evidence type="ECO:0000256" key="6">
    <source>
        <dbReference type="ARBA" id="ARBA00022525"/>
    </source>
</evidence>
<dbReference type="Pfam" id="PF00388">
    <property type="entry name" value="PI-PLC-X"/>
    <property type="match status" value="1"/>
</dbReference>
<dbReference type="InterPro" id="IPR035892">
    <property type="entry name" value="C2_domain_sf"/>
</dbReference>
<dbReference type="Pfam" id="PF00168">
    <property type="entry name" value="C2"/>
    <property type="match status" value="1"/>
</dbReference>
<evidence type="ECO:0000256" key="10">
    <source>
        <dbReference type="ARBA" id="ARBA00022801"/>
    </source>
</evidence>
<dbReference type="CDD" id="cd08592">
    <property type="entry name" value="PI-PLCc_gamma"/>
    <property type="match status" value="1"/>
</dbReference>
<evidence type="ECO:0000259" key="23">
    <source>
        <dbReference type="PROSITE" id="PS50003"/>
    </source>
</evidence>
<dbReference type="InterPro" id="IPR035023">
    <property type="entry name" value="PLC-gamma_C-SH2"/>
</dbReference>
<dbReference type="GO" id="GO:0004435">
    <property type="term" value="F:phosphatidylinositol-4,5-bisphosphate phospholipase C activity"/>
    <property type="evidence" value="ECO:0007669"/>
    <property type="project" value="UniProtKB-EC"/>
</dbReference>
<dbReference type="SUPFAM" id="SSF47473">
    <property type="entry name" value="EF-hand"/>
    <property type="match status" value="1"/>
</dbReference>
<dbReference type="InterPro" id="IPR056586">
    <property type="entry name" value="EF-hand_PLCG1"/>
</dbReference>
<dbReference type="GO" id="GO:0005576">
    <property type="term" value="C:extracellular region"/>
    <property type="evidence" value="ECO:0007669"/>
    <property type="project" value="UniProtKB-SubCell"/>
</dbReference>